<proteinExistence type="predicted"/>
<evidence type="ECO:0000256" key="6">
    <source>
        <dbReference type="SAM" id="Coils"/>
    </source>
</evidence>
<feature type="coiled-coil region" evidence="6">
    <location>
        <begin position="182"/>
        <end position="209"/>
    </location>
</feature>
<comment type="caution">
    <text evidence="9">The sequence shown here is derived from an EMBL/GenBank/DDBJ whole genome shotgun (WGS) entry which is preliminary data.</text>
</comment>
<feature type="region of interest" description="Disordered" evidence="7">
    <location>
        <begin position="79"/>
        <end position="125"/>
    </location>
</feature>
<accession>A0A8T2NIL7</accession>
<feature type="compositionally biased region" description="Basic and acidic residues" evidence="7">
    <location>
        <begin position="114"/>
        <end position="125"/>
    </location>
</feature>
<evidence type="ECO:0000256" key="7">
    <source>
        <dbReference type="SAM" id="MobiDB-lite"/>
    </source>
</evidence>
<keyword evidence="10" id="KW-1185">Reference proteome</keyword>
<organism evidence="9 10">
    <name type="scientific">Albula glossodonta</name>
    <name type="common">roundjaw bonefish</name>
    <dbReference type="NCBI Taxonomy" id="121402"/>
    <lineage>
        <taxon>Eukaryota</taxon>
        <taxon>Metazoa</taxon>
        <taxon>Chordata</taxon>
        <taxon>Craniata</taxon>
        <taxon>Vertebrata</taxon>
        <taxon>Euteleostomi</taxon>
        <taxon>Actinopterygii</taxon>
        <taxon>Neopterygii</taxon>
        <taxon>Teleostei</taxon>
        <taxon>Albuliformes</taxon>
        <taxon>Albulidae</taxon>
        <taxon>Albula</taxon>
    </lineage>
</organism>
<feature type="domain" description="Enkurin" evidence="8">
    <location>
        <begin position="115"/>
        <end position="207"/>
    </location>
</feature>
<keyword evidence="6" id="KW-0175">Coiled coil</keyword>
<dbReference type="PANTHER" id="PTHR21490:SF0">
    <property type="entry name" value="ENKURIN"/>
    <property type="match status" value="1"/>
</dbReference>
<feature type="non-terminal residue" evidence="9">
    <location>
        <position position="409"/>
    </location>
</feature>
<keyword evidence="5" id="KW-0966">Cell projection</keyword>
<dbReference type="InterPro" id="IPR052102">
    <property type="entry name" value="Enkurin_domain-protein"/>
</dbReference>
<feature type="compositionally biased region" description="Basic and acidic residues" evidence="7">
    <location>
        <begin position="20"/>
        <end position="29"/>
    </location>
</feature>
<feature type="region of interest" description="Disordered" evidence="7">
    <location>
        <begin position="1"/>
        <end position="51"/>
    </location>
</feature>
<sequence length="409" mass="48293">MGPAKMETPSPEKFLRKHSKEPQLPEKKPFTYMDGDGQRKPPVPARNEQPKMGIYSAKNYIRDNAIKNALAIPKRPQPIYADTKRGDKQPLECSGLVPKYSKKKDYGQTPEYLQQRKEEERRAQEEYDEYVKERLRQGAMKQLSDEERLSTLQGLKRNWEELHHQYQALSIVTDTGPKKYHKERLEQQMKQLEKDIDLIERHKTIYKQEHKNKWYISKFREQVKQEKQMGKSSHRTMGLPGPGRPSPEKFLRKHSKEPKLADNIVPFSEENLRRKPISTRPDNSWMRTPSKNNFVKSNAVDNILSAPRRPQACYAFTKNGDKQPLETSGLVPKYVHKKDYGQTPEYLQQRKEEERRAQEEYDEYVKERLRQGAMKQLSDEERLSTLQGLKKNWEEIHHQYQCLSIVTDT</sequence>
<evidence type="ECO:0000256" key="2">
    <source>
        <dbReference type="ARBA" id="ARBA00004245"/>
    </source>
</evidence>
<dbReference type="InterPro" id="IPR027012">
    <property type="entry name" value="Enkurin_dom"/>
</dbReference>
<gene>
    <name evidence="9" type="ORF">JZ751_022022</name>
</gene>
<reference evidence="9" key="1">
    <citation type="thesis" date="2021" institute="BYU ScholarsArchive" country="Provo, UT, USA">
        <title>Applications of and Algorithms for Genome Assembly and Genomic Analyses with an Emphasis on Marine Teleosts.</title>
        <authorList>
            <person name="Pickett B.D."/>
        </authorList>
    </citation>
    <scope>NUCLEOTIDE SEQUENCE</scope>
    <source>
        <strain evidence="9">HI-2016</strain>
    </source>
</reference>
<dbReference type="Pfam" id="PF13864">
    <property type="entry name" value="Enkurin"/>
    <property type="match status" value="2"/>
</dbReference>
<dbReference type="GO" id="GO:0001669">
    <property type="term" value="C:acrosomal vesicle"/>
    <property type="evidence" value="ECO:0007669"/>
    <property type="project" value="TreeGrafter"/>
</dbReference>
<dbReference type="GO" id="GO:0005879">
    <property type="term" value="C:axonemal microtubule"/>
    <property type="evidence" value="ECO:0007669"/>
    <property type="project" value="TreeGrafter"/>
</dbReference>
<evidence type="ECO:0000256" key="3">
    <source>
        <dbReference type="ARBA" id="ARBA00022490"/>
    </source>
</evidence>
<dbReference type="AlphaFoldDB" id="A0A8T2NIL7"/>
<name>A0A8T2NIL7_9TELE</name>
<keyword evidence="3" id="KW-0963">Cytoplasm</keyword>
<evidence type="ECO:0000313" key="10">
    <source>
        <dbReference type="Proteomes" id="UP000824540"/>
    </source>
</evidence>
<dbReference type="Proteomes" id="UP000824540">
    <property type="component" value="Unassembled WGS sequence"/>
</dbReference>
<dbReference type="PROSITE" id="PS51665">
    <property type="entry name" value="ENKURIN"/>
    <property type="match status" value="2"/>
</dbReference>
<dbReference type="GO" id="GO:0005516">
    <property type="term" value="F:calmodulin binding"/>
    <property type="evidence" value="ECO:0007669"/>
    <property type="project" value="TreeGrafter"/>
</dbReference>
<evidence type="ECO:0000256" key="5">
    <source>
        <dbReference type="ARBA" id="ARBA00023273"/>
    </source>
</evidence>
<comment type="subcellular location">
    <subcellularLocation>
        <location evidence="1">Cell projection</location>
        <location evidence="1">Cilium</location>
    </subcellularLocation>
    <subcellularLocation>
        <location evidence="2">Cytoplasm</location>
        <location evidence="2">Cytoskeleton</location>
    </subcellularLocation>
</comment>
<evidence type="ECO:0000259" key="8">
    <source>
        <dbReference type="PROSITE" id="PS51665"/>
    </source>
</evidence>
<dbReference type="EMBL" id="JAFBMS010000046">
    <property type="protein sequence ID" value="KAG9340099.1"/>
    <property type="molecule type" value="Genomic_DNA"/>
</dbReference>
<dbReference type="OrthoDB" id="2123594at2759"/>
<dbReference type="PANTHER" id="PTHR21490">
    <property type="entry name" value="ENKURIN-RELATED"/>
    <property type="match status" value="1"/>
</dbReference>
<protein>
    <recommendedName>
        <fullName evidence="8">Enkurin domain-containing protein</fullName>
    </recommendedName>
</protein>
<evidence type="ECO:0000313" key="9">
    <source>
        <dbReference type="EMBL" id="KAG9340099.1"/>
    </source>
</evidence>
<keyword evidence="4" id="KW-0206">Cytoskeleton</keyword>
<evidence type="ECO:0000256" key="1">
    <source>
        <dbReference type="ARBA" id="ARBA00004138"/>
    </source>
</evidence>
<evidence type="ECO:0000256" key="4">
    <source>
        <dbReference type="ARBA" id="ARBA00023212"/>
    </source>
</evidence>
<feature type="domain" description="Enkurin" evidence="8">
    <location>
        <begin position="349"/>
        <end position="409"/>
    </location>
</feature>